<dbReference type="EMBL" id="CP036339">
    <property type="protein sequence ID" value="QDT75553.1"/>
    <property type="molecule type" value="Genomic_DNA"/>
</dbReference>
<gene>
    <name evidence="2" type="ORF">I41_47640</name>
</gene>
<proteinExistence type="predicted"/>
<organism evidence="2 3">
    <name type="scientific">Lacipirellula limnantheis</name>
    <dbReference type="NCBI Taxonomy" id="2528024"/>
    <lineage>
        <taxon>Bacteria</taxon>
        <taxon>Pseudomonadati</taxon>
        <taxon>Planctomycetota</taxon>
        <taxon>Planctomycetia</taxon>
        <taxon>Pirellulales</taxon>
        <taxon>Lacipirellulaceae</taxon>
        <taxon>Lacipirellula</taxon>
    </lineage>
</organism>
<feature type="domain" description="Enolase C-terminal" evidence="1">
    <location>
        <begin position="203"/>
        <end position="395"/>
    </location>
</feature>
<keyword evidence="3" id="KW-1185">Reference proteome</keyword>
<dbReference type="OrthoDB" id="243720at2"/>
<evidence type="ECO:0000313" key="2">
    <source>
        <dbReference type="EMBL" id="QDT75553.1"/>
    </source>
</evidence>
<accession>A0A517U4J3</accession>
<name>A0A517U4J3_9BACT</name>
<dbReference type="InterPro" id="IPR036849">
    <property type="entry name" value="Enolase-like_C_sf"/>
</dbReference>
<dbReference type="Proteomes" id="UP000317909">
    <property type="component" value="Chromosome"/>
</dbReference>
<protein>
    <recommendedName>
        <fullName evidence="1">Enolase C-terminal domain-containing protein</fullName>
    </recommendedName>
</protein>
<dbReference type="InterPro" id="IPR029065">
    <property type="entry name" value="Enolase_C-like"/>
</dbReference>
<dbReference type="SUPFAM" id="SSF51604">
    <property type="entry name" value="Enolase C-terminal domain-like"/>
    <property type="match status" value="1"/>
</dbReference>
<dbReference type="Pfam" id="PF13378">
    <property type="entry name" value="MR_MLE_C"/>
    <property type="match status" value="1"/>
</dbReference>
<evidence type="ECO:0000313" key="3">
    <source>
        <dbReference type="Proteomes" id="UP000317909"/>
    </source>
</evidence>
<sequence length="431" mass="46924">MTSATTSRLAARVCSAETEFIPRRLATPLQLSTGAIREITEARVTVTVETTGGRLGVGQGSMYLSDLWAWPDPALSHEQRDVVLRRLCETAARELPRLAGNDRLHPLEFGLQLHQWACHDLDIAEDPPSLARAMCISPFDAAVHDAVGAAVELSAFSFYDEPTPLPLLDRYFPQGGASSIARLMQKPRRELPAWWVVGKYDDLADSLEPAIKKHGYRSLKLKITGSDPVADVARTIEVFQFATRLLDAPPTITVDSNEANPDLSSVVEYLDRLEANDAAAFAALAYLEQPTGRDIVVDRFDWRSVTARKPVLLDEGLTDLEILPEAQAQGWSGVALKTCKGHSMLLAAAAWAHDHGMLLSLQDLTNPGVALIHAAAVGAYLPTINGAELNSPQFTPDANDEFLPRLAELFIPRHGVHRLPAAWPAGLASCL</sequence>
<evidence type="ECO:0000259" key="1">
    <source>
        <dbReference type="Pfam" id="PF13378"/>
    </source>
</evidence>
<dbReference type="AlphaFoldDB" id="A0A517U4J3"/>
<reference evidence="2 3" key="1">
    <citation type="submission" date="2019-02" db="EMBL/GenBank/DDBJ databases">
        <title>Deep-cultivation of Planctomycetes and their phenomic and genomic characterization uncovers novel biology.</title>
        <authorList>
            <person name="Wiegand S."/>
            <person name="Jogler M."/>
            <person name="Boedeker C."/>
            <person name="Pinto D."/>
            <person name="Vollmers J."/>
            <person name="Rivas-Marin E."/>
            <person name="Kohn T."/>
            <person name="Peeters S.H."/>
            <person name="Heuer A."/>
            <person name="Rast P."/>
            <person name="Oberbeckmann S."/>
            <person name="Bunk B."/>
            <person name="Jeske O."/>
            <person name="Meyerdierks A."/>
            <person name="Storesund J.E."/>
            <person name="Kallscheuer N."/>
            <person name="Luecker S."/>
            <person name="Lage O.M."/>
            <person name="Pohl T."/>
            <person name="Merkel B.J."/>
            <person name="Hornburger P."/>
            <person name="Mueller R.-W."/>
            <person name="Bruemmer F."/>
            <person name="Labrenz M."/>
            <person name="Spormann A.M."/>
            <person name="Op den Camp H."/>
            <person name="Overmann J."/>
            <person name="Amann R."/>
            <person name="Jetten M.S.M."/>
            <person name="Mascher T."/>
            <person name="Medema M.H."/>
            <person name="Devos D.P."/>
            <person name="Kaster A.-K."/>
            <person name="Ovreas L."/>
            <person name="Rohde M."/>
            <person name="Galperin M.Y."/>
            <person name="Jogler C."/>
        </authorList>
    </citation>
    <scope>NUCLEOTIDE SEQUENCE [LARGE SCALE GENOMIC DNA]</scope>
    <source>
        <strain evidence="2 3">I41</strain>
    </source>
</reference>
<dbReference type="KEGG" id="llh:I41_47640"/>
<dbReference type="Gene3D" id="3.20.20.120">
    <property type="entry name" value="Enolase-like C-terminal domain"/>
    <property type="match status" value="1"/>
</dbReference>